<name>A0A5B0NW03_PUCGR</name>
<dbReference type="PANTHER" id="PTHR34605:SF3">
    <property type="entry name" value="P CELL-TYPE AGGLUTINATION PROTEIN MAP4-LIKE-RELATED"/>
    <property type="match status" value="1"/>
</dbReference>
<dbReference type="AlphaFoldDB" id="A0A5B0NW03"/>
<gene>
    <name evidence="1" type="ORF">PGTUg99_008213</name>
</gene>
<dbReference type="InterPro" id="IPR052925">
    <property type="entry name" value="Phage_Integrase-like_Recomb"/>
</dbReference>
<dbReference type="EMBL" id="VDEP01000374">
    <property type="protein sequence ID" value="KAA1093401.1"/>
    <property type="molecule type" value="Genomic_DNA"/>
</dbReference>
<sequence length="113" mass="13363">MAFWKSERVEEFYLPISGAVLEAFCIWAGRNSSLRKYIAGLKAWHIYHNEQFPTTNELRINLLLKASSRQDALETTIIKKRPMMFWHMTYLWKTLRSGDDFDKAILDLFIVAF</sequence>
<evidence type="ECO:0000313" key="1">
    <source>
        <dbReference type="EMBL" id="KAA1093401.1"/>
    </source>
</evidence>
<organism evidence="1 2">
    <name type="scientific">Puccinia graminis f. sp. tritici</name>
    <dbReference type="NCBI Taxonomy" id="56615"/>
    <lineage>
        <taxon>Eukaryota</taxon>
        <taxon>Fungi</taxon>
        <taxon>Dikarya</taxon>
        <taxon>Basidiomycota</taxon>
        <taxon>Pucciniomycotina</taxon>
        <taxon>Pucciniomycetes</taxon>
        <taxon>Pucciniales</taxon>
        <taxon>Pucciniaceae</taxon>
        <taxon>Puccinia</taxon>
    </lineage>
</organism>
<dbReference type="Proteomes" id="UP000325313">
    <property type="component" value="Unassembled WGS sequence"/>
</dbReference>
<dbReference type="PANTHER" id="PTHR34605">
    <property type="entry name" value="PHAGE_INTEGRASE DOMAIN-CONTAINING PROTEIN"/>
    <property type="match status" value="1"/>
</dbReference>
<accession>A0A5B0NW03</accession>
<evidence type="ECO:0000313" key="2">
    <source>
        <dbReference type="Proteomes" id="UP000325313"/>
    </source>
</evidence>
<protein>
    <submittedName>
        <fullName evidence="1">Uncharacterized protein</fullName>
    </submittedName>
</protein>
<reference evidence="1 2" key="1">
    <citation type="submission" date="2019-05" db="EMBL/GenBank/DDBJ databases">
        <title>Emergence of the Ug99 lineage of the wheat stem rust pathogen through somatic hybridization.</title>
        <authorList>
            <person name="Li F."/>
            <person name="Upadhyaya N.M."/>
            <person name="Sperschneider J."/>
            <person name="Matny O."/>
            <person name="Nguyen-Phuc H."/>
            <person name="Mago R."/>
            <person name="Raley C."/>
            <person name="Miller M.E."/>
            <person name="Silverstein K.A.T."/>
            <person name="Henningsen E."/>
            <person name="Hirsch C.D."/>
            <person name="Visser B."/>
            <person name="Pretorius Z.A."/>
            <person name="Steffenson B.J."/>
            <person name="Schwessinger B."/>
            <person name="Dodds P.N."/>
            <person name="Figueroa M."/>
        </authorList>
    </citation>
    <scope>NUCLEOTIDE SEQUENCE [LARGE SCALE GENOMIC DNA]</scope>
    <source>
        <strain evidence="1 2">Ug99</strain>
    </source>
</reference>
<comment type="caution">
    <text evidence="1">The sequence shown here is derived from an EMBL/GenBank/DDBJ whole genome shotgun (WGS) entry which is preliminary data.</text>
</comment>
<proteinExistence type="predicted"/>